<gene>
    <name evidence="1" type="ORF">F4821DRAFT_192339</name>
</gene>
<accession>A0ACC0CTG8</accession>
<name>A0ACC0CTG8_9PEZI</name>
<sequence>MAQNDNEPPRLRGPPPGATEPPEHVKKPQIYEIFPGSKPKDPAEESTDEQKSPSQPSITEGIQSIKPNDFFNVHQIPCARQSLLTGIGAGAVVGMGRFVAGGRIPKATNWAFWSFFIGSIGQWEYCRAQRANEKAAVARIVQVMDKKQAEKKTQAEEAARLRKEQMEEKIRQEAAAKKSWYKFW</sequence>
<proteinExistence type="predicted"/>
<evidence type="ECO:0000313" key="1">
    <source>
        <dbReference type="EMBL" id="KAI6083410.1"/>
    </source>
</evidence>
<protein>
    <submittedName>
        <fullName evidence="1">Uncharacterized protein</fullName>
    </submittedName>
</protein>
<comment type="caution">
    <text evidence="1">The sequence shown here is derived from an EMBL/GenBank/DDBJ whole genome shotgun (WGS) entry which is preliminary data.</text>
</comment>
<dbReference type="Proteomes" id="UP001497680">
    <property type="component" value="Unassembled WGS sequence"/>
</dbReference>
<reference evidence="1 2" key="1">
    <citation type="journal article" date="2022" name="New Phytol.">
        <title>Ecological generalism drives hyperdiversity of secondary metabolite gene clusters in xylarialean endophytes.</title>
        <authorList>
            <person name="Franco M.E.E."/>
            <person name="Wisecaver J.H."/>
            <person name="Arnold A.E."/>
            <person name="Ju Y.M."/>
            <person name="Slot J.C."/>
            <person name="Ahrendt S."/>
            <person name="Moore L.P."/>
            <person name="Eastman K.E."/>
            <person name="Scott K."/>
            <person name="Konkel Z."/>
            <person name="Mondo S.J."/>
            <person name="Kuo A."/>
            <person name="Hayes R.D."/>
            <person name="Haridas S."/>
            <person name="Andreopoulos B."/>
            <person name="Riley R."/>
            <person name="LaButti K."/>
            <person name="Pangilinan J."/>
            <person name="Lipzen A."/>
            <person name="Amirebrahimi M."/>
            <person name="Yan J."/>
            <person name="Adam C."/>
            <person name="Keymanesh K."/>
            <person name="Ng V."/>
            <person name="Louie K."/>
            <person name="Northen T."/>
            <person name="Drula E."/>
            <person name="Henrissat B."/>
            <person name="Hsieh H.M."/>
            <person name="Youens-Clark K."/>
            <person name="Lutzoni F."/>
            <person name="Miadlikowska J."/>
            <person name="Eastwood D.C."/>
            <person name="Hamelin R.C."/>
            <person name="Grigoriev I.V."/>
            <person name="U'Ren J.M."/>
        </authorList>
    </citation>
    <scope>NUCLEOTIDE SEQUENCE [LARGE SCALE GENOMIC DNA]</scope>
    <source>
        <strain evidence="1 2">ER1909</strain>
    </source>
</reference>
<dbReference type="EMBL" id="MU394352">
    <property type="protein sequence ID" value="KAI6083410.1"/>
    <property type="molecule type" value="Genomic_DNA"/>
</dbReference>
<keyword evidence="2" id="KW-1185">Reference proteome</keyword>
<organism evidence="1 2">
    <name type="scientific">Hypoxylon rubiginosum</name>
    <dbReference type="NCBI Taxonomy" id="110542"/>
    <lineage>
        <taxon>Eukaryota</taxon>
        <taxon>Fungi</taxon>
        <taxon>Dikarya</taxon>
        <taxon>Ascomycota</taxon>
        <taxon>Pezizomycotina</taxon>
        <taxon>Sordariomycetes</taxon>
        <taxon>Xylariomycetidae</taxon>
        <taxon>Xylariales</taxon>
        <taxon>Hypoxylaceae</taxon>
        <taxon>Hypoxylon</taxon>
    </lineage>
</organism>
<evidence type="ECO:0000313" key="2">
    <source>
        <dbReference type="Proteomes" id="UP001497680"/>
    </source>
</evidence>